<evidence type="ECO:0000256" key="2">
    <source>
        <dbReference type="ARBA" id="ARBA00004141"/>
    </source>
</evidence>
<evidence type="ECO:0000256" key="11">
    <source>
        <dbReference type="RuleBase" id="RU362031"/>
    </source>
</evidence>
<reference evidence="13" key="1">
    <citation type="journal article" date="2021" name="PeerJ">
        <title>Extensive microbial diversity within the chicken gut microbiome revealed by metagenomics and culture.</title>
        <authorList>
            <person name="Gilroy R."/>
            <person name="Ravi A."/>
            <person name="Getino M."/>
            <person name="Pursley I."/>
            <person name="Horton D.L."/>
            <person name="Alikhan N.F."/>
            <person name="Baker D."/>
            <person name="Gharbi K."/>
            <person name="Hall N."/>
            <person name="Watson M."/>
            <person name="Adriaenssens E.M."/>
            <person name="Foster-Nyarko E."/>
            <person name="Jarju S."/>
            <person name="Secka A."/>
            <person name="Antonio M."/>
            <person name="Oren A."/>
            <person name="Chaudhuri R.R."/>
            <person name="La Ragione R."/>
            <person name="Hildebrand F."/>
            <person name="Pallen M.J."/>
        </authorList>
    </citation>
    <scope>NUCLEOTIDE SEQUENCE</scope>
    <source>
        <strain evidence="13">ChiBcec2-3848</strain>
    </source>
</reference>
<protein>
    <recommendedName>
        <fullName evidence="11">Zinc metalloprotease</fullName>
        <ecNumber evidence="11">3.4.24.-</ecNumber>
    </recommendedName>
</protein>
<keyword evidence="8 11" id="KW-1133">Transmembrane helix</keyword>
<evidence type="ECO:0000256" key="9">
    <source>
        <dbReference type="ARBA" id="ARBA00023049"/>
    </source>
</evidence>
<accession>A0A9D2PPD9</accession>
<comment type="caution">
    <text evidence="13">The sequence shown here is derived from an EMBL/GenBank/DDBJ whole genome shotgun (WGS) entry which is preliminary data.</text>
</comment>
<dbReference type="Pfam" id="PF17820">
    <property type="entry name" value="PDZ_6"/>
    <property type="match status" value="2"/>
</dbReference>
<reference evidence="13" key="2">
    <citation type="submission" date="2021-04" db="EMBL/GenBank/DDBJ databases">
        <authorList>
            <person name="Gilroy R."/>
        </authorList>
    </citation>
    <scope>NUCLEOTIDE SEQUENCE</scope>
    <source>
        <strain evidence="13">ChiBcec2-3848</strain>
    </source>
</reference>
<dbReference type="SUPFAM" id="SSF50156">
    <property type="entry name" value="PDZ domain-like"/>
    <property type="match status" value="2"/>
</dbReference>
<keyword evidence="11" id="KW-0479">Metal-binding</keyword>
<dbReference type="SMART" id="SM00228">
    <property type="entry name" value="PDZ"/>
    <property type="match status" value="2"/>
</dbReference>
<dbReference type="InterPro" id="IPR008915">
    <property type="entry name" value="Peptidase_M50"/>
</dbReference>
<evidence type="ECO:0000256" key="4">
    <source>
        <dbReference type="ARBA" id="ARBA00022670"/>
    </source>
</evidence>
<keyword evidence="7 11" id="KW-0862">Zinc</keyword>
<gene>
    <name evidence="13" type="primary">rseP</name>
    <name evidence="13" type="ORF">H9753_14505</name>
</gene>
<dbReference type="CDD" id="cd06163">
    <property type="entry name" value="S2P-M50_PDZ_RseP-like"/>
    <property type="match status" value="2"/>
</dbReference>
<organism evidence="13 14">
    <name type="scientific">Candidatus Blautia merdavium</name>
    <dbReference type="NCBI Taxonomy" id="2838494"/>
    <lineage>
        <taxon>Bacteria</taxon>
        <taxon>Bacillati</taxon>
        <taxon>Bacillota</taxon>
        <taxon>Clostridia</taxon>
        <taxon>Lachnospirales</taxon>
        <taxon>Lachnospiraceae</taxon>
        <taxon>Blautia</taxon>
    </lineage>
</organism>
<dbReference type="InterPro" id="IPR036034">
    <property type="entry name" value="PDZ_sf"/>
</dbReference>
<name>A0A9D2PPD9_9FIRM</name>
<keyword evidence="9 11" id="KW-0482">Metalloprotease</keyword>
<keyword evidence="5 11" id="KW-0812">Transmembrane</keyword>
<dbReference type="InterPro" id="IPR041489">
    <property type="entry name" value="PDZ_6"/>
</dbReference>
<feature type="domain" description="PDZ" evidence="12">
    <location>
        <begin position="180"/>
        <end position="243"/>
    </location>
</feature>
<dbReference type="GO" id="GO:0046872">
    <property type="term" value="F:metal ion binding"/>
    <property type="evidence" value="ECO:0007669"/>
    <property type="project" value="UniProtKB-KW"/>
</dbReference>
<dbReference type="GO" id="GO:0004222">
    <property type="term" value="F:metalloendopeptidase activity"/>
    <property type="evidence" value="ECO:0007669"/>
    <property type="project" value="InterPro"/>
</dbReference>
<dbReference type="NCBIfam" id="TIGR00054">
    <property type="entry name" value="RIP metalloprotease RseP"/>
    <property type="match status" value="1"/>
</dbReference>
<comment type="cofactor">
    <cofactor evidence="1 11">
        <name>Zn(2+)</name>
        <dbReference type="ChEBI" id="CHEBI:29105"/>
    </cofactor>
</comment>
<evidence type="ECO:0000256" key="1">
    <source>
        <dbReference type="ARBA" id="ARBA00001947"/>
    </source>
</evidence>
<evidence type="ECO:0000256" key="10">
    <source>
        <dbReference type="ARBA" id="ARBA00023136"/>
    </source>
</evidence>
<dbReference type="PROSITE" id="PS50106">
    <property type="entry name" value="PDZ"/>
    <property type="match status" value="1"/>
</dbReference>
<dbReference type="Gene3D" id="2.30.42.10">
    <property type="match status" value="2"/>
</dbReference>
<evidence type="ECO:0000256" key="5">
    <source>
        <dbReference type="ARBA" id="ARBA00022692"/>
    </source>
</evidence>
<comment type="subcellular location">
    <subcellularLocation>
        <location evidence="2">Membrane</location>
        <topology evidence="2">Multi-pass membrane protein</topology>
    </subcellularLocation>
</comment>
<evidence type="ECO:0000256" key="6">
    <source>
        <dbReference type="ARBA" id="ARBA00022801"/>
    </source>
</evidence>
<dbReference type="AlphaFoldDB" id="A0A9D2PPD9"/>
<keyword evidence="4" id="KW-0645">Protease</keyword>
<dbReference type="PANTHER" id="PTHR42837">
    <property type="entry name" value="REGULATOR OF SIGMA-E PROTEASE RSEP"/>
    <property type="match status" value="1"/>
</dbReference>
<dbReference type="GO" id="GO:0016020">
    <property type="term" value="C:membrane"/>
    <property type="evidence" value="ECO:0007669"/>
    <property type="project" value="UniProtKB-SubCell"/>
</dbReference>
<feature type="transmembrane region" description="Helical" evidence="11">
    <location>
        <begin position="357"/>
        <end position="378"/>
    </location>
</feature>
<evidence type="ECO:0000313" key="13">
    <source>
        <dbReference type="EMBL" id="HJC64803.1"/>
    </source>
</evidence>
<evidence type="ECO:0000313" key="14">
    <source>
        <dbReference type="Proteomes" id="UP000823886"/>
    </source>
</evidence>
<evidence type="ECO:0000256" key="3">
    <source>
        <dbReference type="ARBA" id="ARBA00007931"/>
    </source>
</evidence>
<evidence type="ECO:0000256" key="8">
    <source>
        <dbReference type="ARBA" id="ARBA00022989"/>
    </source>
</evidence>
<sequence length="428" mass="47067">MKIIIAILVFSVIVIFHELGHFILAKKNGIAVTEFSLGMGPRLWSTQRGETRYSLKLFPIGGSCMMVGEDDDDASEGSFNKASVWARISVVAAGPVFNFILAFLFAMIITSVVGYDPAKILLVEEDSPAAEAGLQEGDIITSFQGKSISIGRDYELYTTLHGIQDERISLTYERDGKEQEISFEANSTTKYMLGYSYSPGEDQEAEIVSVSLDGAVMEAGVQAGDVIRGINGVQIHSAAELEAYMTEHPLDGSQVTLDVERNGKVQTIAVTPKMTKQVDTGFICNLYREKTNFIGVLKYSAIEVRYWISSTIESLLMLVKGQFTVRDLSGPVGIIDVIGDSYEEAKSEGTTMVIMQMLYWAILLSANLGVMNLLPIPALDGGRLIFLLVEAITRKRVNPNVEGMIHFAGFVLLMVLMVFVMFNDVMRL</sequence>
<dbReference type="InterPro" id="IPR004387">
    <property type="entry name" value="Pept_M50_Zn"/>
</dbReference>
<keyword evidence="10 11" id="KW-0472">Membrane</keyword>
<evidence type="ECO:0000259" key="12">
    <source>
        <dbReference type="PROSITE" id="PS50106"/>
    </source>
</evidence>
<feature type="transmembrane region" description="Helical" evidence="11">
    <location>
        <begin position="404"/>
        <end position="422"/>
    </location>
</feature>
<proteinExistence type="inferred from homology"/>
<dbReference type="Pfam" id="PF02163">
    <property type="entry name" value="Peptidase_M50"/>
    <property type="match status" value="1"/>
</dbReference>
<evidence type="ECO:0000256" key="7">
    <source>
        <dbReference type="ARBA" id="ARBA00022833"/>
    </source>
</evidence>
<dbReference type="Proteomes" id="UP000823886">
    <property type="component" value="Unassembled WGS sequence"/>
</dbReference>
<feature type="transmembrane region" description="Helical" evidence="11">
    <location>
        <begin position="84"/>
        <end position="109"/>
    </location>
</feature>
<dbReference type="PANTHER" id="PTHR42837:SF2">
    <property type="entry name" value="MEMBRANE METALLOPROTEASE ARASP2, CHLOROPLASTIC-RELATED"/>
    <property type="match status" value="1"/>
</dbReference>
<comment type="similarity">
    <text evidence="3 11">Belongs to the peptidase M50B family.</text>
</comment>
<dbReference type="GO" id="GO:0006508">
    <property type="term" value="P:proteolysis"/>
    <property type="evidence" value="ECO:0007669"/>
    <property type="project" value="UniProtKB-KW"/>
</dbReference>
<dbReference type="EMBL" id="DWVZ01000204">
    <property type="protein sequence ID" value="HJC64803.1"/>
    <property type="molecule type" value="Genomic_DNA"/>
</dbReference>
<dbReference type="InterPro" id="IPR001478">
    <property type="entry name" value="PDZ"/>
</dbReference>
<keyword evidence="6 11" id="KW-0378">Hydrolase</keyword>
<dbReference type="EC" id="3.4.24.-" evidence="11"/>